<accession>A0ACC1NY33</accession>
<protein>
    <submittedName>
        <fullName evidence="1">Uncharacterized protein</fullName>
    </submittedName>
</protein>
<reference evidence="1" key="1">
    <citation type="submission" date="2022-08" db="EMBL/GenBank/DDBJ databases">
        <title>Genome Sequence of Lecanicillium fungicola.</title>
        <authorList>
            <person name="Buettner E."/>
        </authorList>
    </citation>
    <scope>NUCLEOTIDE SEQUENCE</scope>
    <source>
        <strain evidence="1">Babe33</strain>
    </source>
</reference>
<organism evidence="1 2">
    <name type="scientific">Zarea fungicola</name>
    <dbReference type="NCBI Taxonomy" id="93591"/>
    <lineage>
        <taxon>Eukaryota</taxon>
        <taxon>Fungi</taxon>
        <taxon>Dikarya</taxon>
        <taxon>Ascomycota</taxon>
        <taxon>Pezizomycotina</taxon>
        <taxon>Sordariomycetes</taxon>
        <taxon>Hypocreomycetidae</taxon>
        <taxon>Hypocreales</taxon>
        <taxon>Cordycipitaceae</taxon>
        <taxon>Zarea</taxon>
    </lineage>
</organism>
<gene>
    <name evidence="1" type="ORF">NQ176_g385</name>
</gene>
<comment type="caution">
    <text evidence="1">The sequence shown here is derived from an EMBL/GenBank/DDBJ whole genome shotgun (WGS) entry which is preliminary data.</text>
</comment>
<sequence length="718" mass="79999">MPAHVNKRMPSSCEPCRRRKIRCHGACVPCETCVRRGRAAACQYQRDLATPLETTLSNSSETEKLSQRISHIEQLLEKQTAIISMRNPSVYNMHSPYRNRNPRSRPEVPVPTSSNPSQSELAGQPGIGSWRLLKSSSGHVRLLSQATGLDSVSPSPLSDQFPPCLGQQTNFPFSADVAASRQQLLDLLPPMSQCDRLKDVYMEVFSPLFHILHEPSFRSSYAEFRRQPTRVSLSFLALIFSVFGIAIMALADDDPLLDDLGHEPSVKLKSKSISGKYQSAAMKSLAADSFMWRHNLDTVKTLVLLIYSLSHTDGPAWSLLGTTLHIAAAIGCHVDPESLGNIHIIEAEERRRCWAALMMLYTIQNTCLGNMAPINVTANVKLPADLDDDELGCASPISSRRDGVPSKMAYILHKFNLYHLASRICQLPMPGTRIDYASILSLDRELEVEEANQAKRFGHLQNLPSYHQAHSHILSIYTSHLFVILHRSCMHSGADLSETDRHASIQRCIRHATRVLDSHNELCKRQTFRPYLWYAQNLGAFHAFLASAALIYVTHSPDMRQEVSISSIMPLLDSCLLNFQELSHRSEICLRSKHLLERAFAAESSMSPQNYSSISFSASQAYTSSPDTAEMVHARYATPGSLSQVETHSQENMADLSRCDATSLAGEFVGPSGWNANLDLVSFVSDMPHQHWLSPMAFSWDHWISSEAFTAPPGADFV</sequence>
<dbReference type="Proteomes" id="UP001143910">
    <property type="component" value="Unassembled WGS sequence"/>
</dbReference>
<dbReference type="EMBL" id="JANJQO010000014">
    <property type="protein sequence ID" value="KAJ2983860.1"/>
    <property type="molecule type" value="Genomic_DNA"/>
</dbReference>
<evidence type="ECO:0000313" key="1">
    <source>
        <dbReference type="EMBL" id="KAJ2983860.1"/>
    </source>
</evidence>
<evidence type="ECO:0000313" key="2">
    <source>
        <dbReference type="Proteomes" id="UP001143910"/>
    </source>
</evidence>
<proteinExistence type="predicted"/>
<name>A0ACC1NY33_9HYPO</name>
<keyword evidence="2" id="KW-1185">Reference proteome</keyword>